<evidence type="ECO:0000256" key="1">
    <source>
        <dbReference type="SAM" id="MobiDB-lite"/>
    </source>
</evidence>
<sequence length="347" mass="36870">MKPTFVALATCAFLAACGGDVFNVEEEDTDSGTDTETDTGTPIDSDRTIPPGTASPSPQVAIFRSEPTSTEDGKQGNGFATGISYDSQNDTFTVDNLGFDGDNTYSRGTAVSSLGPYAVYEADAQFPDTVTQNPINQFTHRAIYGVSTSGNTQFAIVRTGAYVDYGFGGFVYQRDNSVTLPSTGQALFTGNLAGMRDYRGRGGLEYTTADITIAIDFDDFNDATGTRGDAVRGHISNRVIYDTAGNDITSNVLGRINAEENINLTALPNANFVVGPNVMDENGEIVGSINSYYVNSSGDTEVFEEGNYYAILSGDNADEIVGVVVMESTIDPTADSVRETGGFIVYN</sequence>
<feature type="region of interest" description="Disordered" evidence="1">
    <location>
        <begin position="24"/>
        <end position="59"/>
    </location>
</feature>
<organism evidence="3 4">
    <name type="scientific">Lutimaribacter marinistellae</name>
    <dbReference type="NCBI Taxonomy" id="1820329"/>
    <lineage>
        <taxon>Bacteria</taxon>
        <taxon>Pseudomonadati</taxon>
        <taxon>Pseudomonadota</taxon>
        <taxon>Alphaproteobacteria</taxon>
        <taxon>Rhodobacterales</taxon>
        <taxon>Roseobacteraceae</taxon>
        <taxon>Lutimaribacter</taxon>
    </lineage>
</organism>
<keyword evidence="4" id="KW-1185">Reference proteome</keyword>
<evidence type="ECO:0000313" key="4">
    <source>
        <dbReference type="Proteomes" id="UP001595629"/>
    </source>
</evidence>
<accession>A0ABV7TL65</accession>
<evidence type="ECO:0008006" key="5">
    <source>
        <dbReference type="Google" id="ProtNLM"/>
    </source>
</evidence>
<dbReference type="PROSITE" id="PS51257">
    <property type="entry name" value="PROKAR_LIPOPROTEIN"/>
    <property type="match status" value="1"/>
</dbReference>
<keyword evidence="2" id="KW-0732">Signal</keyword>
<dbReference type="EMBL" id="JBHRXI010000017">
    <property type="protein sequence ID" value="MFC3615680.1"/>
    <property type="molecule type" value="Genomic_DNA"/>
</dbReference>
<feature type="compositionally biased region" description="Acidic residues" evidence="1">
    <location>
        <begin position="24"/>
        <end position="37"/>
    </location>
</feature>
<evidence type="ECO:0000313" key="3">
    <source>
        <dbReference type="EMBL" id="MFC3615680.1"/>
    </source>
</evidence>
<reference evidence="4" key="1">
    <citation type="journal article" date="2019" name="Int. J. Syst. Evol. Microbiol.">
        <title>The Global Catalogue of Microorganisms (GCM) 10K type strain sequencing project: providing services to taxonomists for standard genome sequencing and annotation.</title>
        <authorList>
            <consortium name="The Broad Institute Genomics Platform"/>
            <consortium name="The Broad Institute Genome Sequencing Center for Infectious Disease"/>
            <person name="Wu L."/>
            <person name="Ma J."/>
        </authorList>
    </citation>
    <scope>NUCLEOTIDE SEQUENCE [LARGE SCALE GENOMIC DNA]</scope>
    <source>
        <strain evidence="4">KCTC 42911</strain>
    </source>
</reference>
<dbReference type="RefSeq" id="WP_386736947.1">
    <property type="nucleotide sequence ID" value="NZ_JBHRXI010000017.1"/>
</dbReference>
<feature type="chain" id="PRO_5046595076" description="Transferrin-binding protein B C-lobe/N-lobe beta barrel domain-containing protein" evidence="2">
    <location>
        <begin position="19"/>
        <end position="347"/>
    </location>
</feature>
<protein>
    <recommendedName>
        <fullName evidence="5">Transferrin-binding protein B C-lobe/N-lobe beta barrel domain-containing protein</fullName>
    </recommendedName>
</protein>
<gene>
    <name evidence="3" type="ORF">ACFORG_18145</name>
</gene>
<evidence type="ECO:0000256" key="2">
    <source>
        <dbReference type="SAM" id="SignalP"/>
    </source>
</evidence>
<comment type="caution">
    <text evidence="3">The sequence shown here is derived from an EMBL/GenBank/DDBJ whole genome shotgun (WGS) entry which is preliminary data.</text>
</comment>
<feature type="signal peptide" evidence="2">
    <location>
        <begin position="1"/>
        <end position="18"/>
    </location>
</feature>
<dbReference type="Proteomes" id="UP001595629">
    <property type="component" value="Unassembled WGS sequence"/>
</dbReference>
<proteinExistence type="predicted"/>
<name>A0ABV7TL65_9RHOB</name>